<comment type="caution">
    <text evidence="1">The sequence shown here is derived from an EMBL/GenBank/DDBJ whole genome shotgun (WGS) entry which is preliminary data.</text>
</comment>
<name>A0A177AXS1_9BILA</name>
<protein>
    <submittedName>
        <fullName evidence="1">Uncharacterized protein</fullName>
    </submittedName>
</protein>
<sequence length="1898" mass="220933">MELHDDKRFLIKIQAFKLSLNAIKSKKTAFTRFYDSLVNFENLFYNSLILPPQNENSKEIVKSAVENTTSLFSDISNDVINSDLLTITLSISKILNLDEIVMFYLACVSKLKKKSLDMEFDEQIIFNYYNSLHEASKLIIEMCDVPFSEENFFTNKEYIKYTEFLQNAKHFIRNFFIYKSKSKDQILRLVDGGILKKRSFTDNIMEIDCKIMKNLASVMLTLTCLDTTTINYDVPLFLDFISNNGNMTIENLNNEYKNELYVSCISLFCILRIYKNLARYKELDNPDANIYFYPNAAQIYKYITDSHLCDPFKSVILTCFGLAVIVNANSSSLELFPKLFETSTEWINSSIHNTLFKDIWKIIESNLFDEIVSPSVEQLVHFIIIEILSFYPSEIKILAIKSHKELNGEHNTVQNIHDDSFMNFNYLADILLILYRNRKFPELINDYWVFDCNKYPYIEEHQWENVYNFIASIAVNTTDQFFYYLKLLKCISITELACSACFRFLQANKNSITSFNHFCQSLENYQEHMIKMELFVGKEAHHNLTNGVDAELMTLSILESETLALFHILSTLANLTYYSSDVRLAIIGNESYSPSDAIINLIRMDLHFSLKSELVKILTNISRHESKFAYCVLNAFIQHEHISADGHSSIFSQFNVLSDYGSVVEFYLNFVKLLRVLLMTCGITENIGNFNIVLPLFQFIKNFIFEESVPSLNLNQIKMDTNYINGSLNCSAYECLVTFISFYNPKRDKSFNDANPGFLLYKDFLNDSPLFNRILENFKDNAGKCFSFFNNSSNFHLKTLLIQLKLIHYAIDNILHFSNHFSHGTKNELILQSNSFIKNNDKMVCIVESLIPFISYGLKLPYHAWMAINILQLLCRDVFNIEKLNFLLVSQEKTKEMIKYGIMQCIELIPGTMESVSSIETFESIQNLNLPPSKMVYDELRDKLFILFIENVGKHKFGFVHQFLGYQRSNGVEKYNARLVVSNSRNCLHSILHLFSKGYLNMSNNGYNVHSYALLLLNSLTCDKLTSDCTLDFINDKFSFITQLIKFMNLDVDFKTRTENCLINHPHAHFSHLYQSSKILEIYIVQFHKLLQDGLDATAMEFQQIFFNVRANSSLEDFTCSIFHNLLKYVLYDITNIPIKPTSLEKSTTLETLFAFQIPNNNIQFISANQNYSKLIRNNVENLKLLDHEFQCDEDTMDNYCNYVTKLYNYKKRLYAEIQYAQSLSNLICYLFKFSCNYCNFQHIDHYLIESVLIMTKKISHRCVPVDVKQILTKCILFLIHVYKEYYFKLQNITINRDSTHWGSAVVTRSQSSPYQVIASLKSLLDFIKISERFGDGNSLSRCSIYSAIISWLDILFESARINTCYSSIVCRQYLLNEAKHVLEMDFIKLISILISDVVDGVFSTKLIALNLFEKLISIDENSVWIKEVLNSGFLEIKSTEIFSCDLQLSDIATFPSNCLDEGYTKTVENIERKLEQYESVMSLFSNISLKSIGAYHFRDFYFVSKLISYVIYQQQGCEELLNVIYEEKLDPSALKIHECYYRLIIPAIRFICIVFSIIKSTELYKQIKYFISKNLLVFEKIIGRFVMSTDDNSCADCNLILNILTLMKVESIPKNDDWSEFDILKIKSMMINLFCTVTYMKDDSFEKLPNINEIFLCIVKCIRMLVVSDTNVLQSSGENILFLPSFYEVISVNFSRDSQPLKIENINIGCLVLSLDSIMKHLKSKLKRFNKIKDIINRHSIEKSSKCVIDVNEIFPKLTFSPTLSVTEINDYIMNLLNEAFKISENELNIKLCTFDNLTFLLYIHCRYYLFKYAAMLTNEMEHVNLDYKSHHGDTESNQIWDKSMIDKSCLKKFRHELDFIKRNGFFSRLETTCQDYAIYKPNNLSLTILHRLKQFV</sequence>
<gene>
    <name evidence="1" type="ORF">A3Q56_06296</name>
</gene>
<dbReference type="Proteomes" id="UP000078046">
    <property type="component" value="Unassembled WGS sequence"/>
</dbReference>
<dbReference type="OrthoDB" id="2019644at2759"/>
<organism evidence="1 2">
    <name type="scientific">Intoshia linei</name>
    <dbReference type="NCBI Taxonomy" id="1819745"/>
    <lineage>
        <taxon>Eukaryota</taxon>
        <taxon>Metazoa</taxon>
        <taxon>Spiralia</taxon>
        <taxon>Lophotrochozoa</taxon>
        <taxon>Mesozoa</taxon>
        <taxon>Orthonectida</taxon>
        <taxon>Rhopaluridae</taxon>
        <taxon>Intoshia</taxon>
    </lineage>
</organism>
<dbReference type="EMBL" id="LWCA01001077">
    <property type="protein sequence ID" value="OAF65984.1"/>
    <property type="molecule type" value="Genomic_DNA"/>
</dbReference>
<accession>A0A177AXS1</accession>
<proteinExistence type="predicted"/>
<evidence type="ECO:0000313" key="1">
    <source>
        <dbReference type="EMBL" id="OAF65984.1"/>
    </source>
</evidence>
<keyword evidence="2" id="KW-1185">Reference proteome</keyword>
<evidence type="ECO:0000313" key="2">
    <source>
        <dbReference type="Proteomes" id="UP000078046"/>
    </source>
</evidence>
<reference evidence="1 2" key="1">
    <citation type="submission" date="2016-04" db="EMBL/GenBank/DDBJ databases">
        <title>The genome of Intoshia linei affirms orthonectids as highly simplified spiralians.</title>
        <authorList>
            <person name="Mikhailov K.V."/>
            <person name="Slusarev G.S."/>
            <person name="Nikitin M.A."/>
            <person name="Logacheva M.D."/>
            <person name="Penin A."/>
            <person name="Aleoshin V."/>
            <person name="Panchin Y.V."/>
        </authorList>
    </citation>
    <scope>NUCLEOTIDE SEQUENCE [LARGE SCALE GENOMIC DNA]</scope>
    <source>
        <strain evidence="1">Intl2013</strain>
        <tissue evidence="1">Whole animal</tissue>
    </source>
</reference>